<evidence type="ECO:0000313" key="2">
    <source>
        <dbReference type="EMBL" id="QLH13578.1"/>
    </source>
</evidence>
<gene>
    <name evidence="2" type="ORF">HYQ43_04680</name>
</gene>
<dbReference type="Proteomes" id="UP000509322">
    <property type="component" value="Chromosome 1"/>
</dbReference>
<organism evidence="2 3">
    <name type="scientific">Paracoccus pantotrophus</name>
    <name type="common">Thiosphaera pantotropha</name>
    <dbReference type="NCBI Taxonomy" id="82367"/>
    <lineage>
        <taxon>Bacteria</taxon>
        <taxon>Pseudomonadati</taxon>
        <taxon>Pseudomonadota</taxon>
        <taxon>Alphaproteobacteria</taxon>
        <taxon>Rhodobacterales</taxon>
        <taxon>Paracoccaceae</taxon>
        <taxon>Paracoccus</taxon>
    </lineage>
</organism>
<accession>A0A7H9BS82</accession>
<evidence type="ECO:0000256" key="1">
    <source>
        <dbReference type="SAM" id="MobiDB-lite"/>
    </source>
</evidence>
<feature type="compositionally biased region" description="Polar residues" evidence="1">
    <location>
        <begin position="41"/>
        <end position="50"/>
    </location>
</feature>
<dbReference type="EMBL" id="CP058689">
    <property type="protein sequence ID" value="QLH13578.1"/>
    <property type="molecule type" value="Genomic_DNA"/>
</dbReference>
<protein>
    <recommendedName>
        <fullName evidence="4">Tail fiber protein</fullName>
    </recommendedName>
</protein>
<feature type="region of interest" description="Disordered" evidence="1">
    <location>
        <begin position="41"/>
        <end position="62"/>
    </location>
</feature>
<proteinExistence type="predicted"/>
<dbReference type="RefSeq" id="WP_179921145.1">
    <property type="nucleotide sequence ID" value="NZ_CP058689.1"/>
</dbReference>
<reference evidence="2 3" key="1">
    <citation type="submission" date="2020-07" db="EMBL/GenBank/DDBJ databases">
        <title>The complete genome of Paracoccus pantotrophus ACCC 10489.</title>
        <authorList>
            <person name="Si Y."/>
        </authorList>
    </citation>
    <scope>NUCLEOTIDE SEQUENCE [LARGE SCALE GENOMIC DNA]</scope>
    <source>
        <strain evidence="2 3">ACCC10489</strain>
    </source>
</reference>
<sequence length="344" mass="34310">MPRTGGIYSLPPGYVAVSGETIQPSQHNPPLEDIAQALTDSLPRNGTAPMTGNLPMGGNRITGLGAATDGGHAPRFDQVLARDGSYGMTAPLSVTAGTEAAPAVQFSNANNGVYWSPGNGPSFTAAGNTIGQLRGGTALSDTFSIVTRQAGDARYMQQSWTLTAGNGLTGGGNGSANRAVALGTPSTVGASTTNTVTTGSHTHAIGADIARSAITISSGNGLTGGGNLTANRTINMGTPSSITADSTNSASGNTHTHAISAATIGELMSRLSVGAVGTYALLADVNTSADLNPGATRAGSNLRYASAGGQTFGSAPAGTWQLCGFTPGGASSHEQRATVWMRVS</sequence>
<name>A0A7H9BS82_PARPN</name>
<evidence type="ECO:0000313" key="3">
    <source>
        <dbReference type="Proteomes" id="UP000509322"/>
    </source>
</evidence>
<evidence type="ECO:0008006" key="4">
    <source>
        <dbReference type="Google" id="ProtNLM"/>
    </source>
</evidence>
<dbReference type="AlphaFoldDB" id="A0A7H9BS82"/>